<dbReference type="InterPro" id="IPR036291">
    <property type="entry name" value="NAD(P)-bd_dom_sf"/>
</dbReference>
<dbReference type="PANTHER" id="PTHR11606">
    <property type="entry name" value="GLUTAMATE DEHYDROGENASE"/>
    <property type="match status" value="1"/>
</dbReference>
<dbReference type="FunFam" id="3.40.50.720:FF:000100">
    <property type="entry name" value="Glutamate dehydrogenase 1, mitochondrial"/>
    <property type="match status" value="1"/>
</dbReference>
<dbReference type="PROSITE" id="PS00074">
    <property type="entry name" value="GLFV_DEHYDROGENASE"/>
    <property type="match status" value="1"/>
</dbReference>
<comment type="similarity">
    <text evidence="2 8">Belongs to the Glu/Leu/Phe/Val dehydrogenases family.</text>
</comment>
<feature type="domain" description="Glutamate/phenylalanine/leucine/valine/L-tryptophan dehydrogenase C-terminal" evidence="9">
    <location>
        <begin position="249"/>
        <end position="538"/>
    </location>
</feature>
<sequence>MFRCLTTEFARTIQRSGVRDVCQKSLLCPAQSYVGSERCKSSVDTSDFGFSKTVDYFFDKAAVLVQDKLAEEIPGKKSLDEKKLKTQNILRMIKPVNHSVKFCFPIMRDNGNVEVIEAWRSQHSQHRTPCKGGIRYSLDVNEDEVNALSQLMTYKCAVVDVPFGGAKAGVKIDPSKYSEQELEKITRRLTVELAKKGFIGPGIDVPAPDMGTGEREMSWIADTYANTLGHYDINAHACVTGKPITQGGIHGRTSATGRGVFHGIENFIMEASYMSMVGLAPGFKDKTVIIQGLGNVGLHSMRYLHRAGAKVVGIMEKDGSIFNPDGLNPRDLEDYKIENGTIVGYPLAQAYDGNLLIEKCDILVPAASEKQLHKDNAHQVQAKIIAEGANGPTTIEADEIFLERNVLVIPDLYLNAGGVTVSYFEWLKNLNHVSYGRLTFKYEKDSNYYLLESVQNSLERKFGRNGGVIPITPSEGFEKRIAGASEKDIVHSGLEYTMERSARNIMKTAMKYNLGLDLRTAAYITSIEKIFKVYLDAGLTFS</sequence>
<gene>
    <name evidence="10" type="primary">GDH</name>
</gene>
<name>A0A513U852_SINCO</name>
<dbReference type="GO" id="GO:0004352">
    <property type="term" value="F:glutamate dehydrogenase (NAD+) activity"/>
    <property type="evidence" value="ECO:0007669"/>
    <property type="project" value="TreeGrafter"/>
</dbReference>
<keyword evidence="5" id="KW-0496">Mitochondrion</keyword>
<dbReference type="SMART" id="SM00839">
    <property type="entry name" value="ELFV_dehydrog"/>
    <property type="match status" value="1"/>
</dbReference>
<evidence type="ECO:0000256" key="7">
    <source>
        <dbReference type="ARBA" id="ARBA00048577"/>
    </source>
</evidence>
<evidence type="ECO:0000313" key="10">
    <source>
        <dbReference type="EMBL" id="QDG10122.1"/>
    </source>
</evidence>
<dbReference type="Pfam" id="PF00208">
    <property type="entry name" value="ELFV_dehydrog"/>
    <property type="match status" value="1"/>
</dbReference>
<dbReference type="AlphaFoldDB" id="A0A513U852"/>
<protein>
    <recommendedName>
        <fullName evidence="3">glutamate dehydrogenase [NAD(P)(+)]</fullName>
        <ecNumber evidence="3">1.4.1.3</ecNumber>
    </recommendedName>
</protein>
<keyword evidence="4 8" id="KW-0560">Oxidoreductase</keyword>
<dbReference type="InterPro" id="IPR046346">
    <property type="entry name" value="Aminoacid_DH-like_N_sf"/>
</dbReference>
<accession>A0A513U852</accession>
<dbReference type="SUPFAM" id="SSF53223">
    <property type="entry name" value="Aminoacid dehydrogenase-like, N-terminal domain"/>
    <property type="match status" value="1"/>
</dbReference>
<dbReference type="InterPro" id="IPR006097">
    <property type="entry name" value="Glu/Leu/Phe/Val/Trp_DH_dimer"/>
</dbReference>
<reference evidence="10" key="1">
    <citation type="submission" date="2019-01" db="EMBL/GenBank/DDBJ databases">
        <authorList>
            <person name="Zhang H."/>
        </authorList>
    </citation>
    <scope>NUCLEOTIDE SEQUENCE</scope>
</reference>
<dbReference type="PRINTS" id="PR00082">
    <property type="entry name" value="GLFDHDRGNASE"/>
</dbReference>
<evidence type="ECO:0000259" key="9">
    <source>
        <dbReference type="SMART" id="SM00839"/>
    </source>
</evidence>
<dbReference type="Gene3D" id="1.10.287.140">
    <property type="match status" value="1"/>
</dbReference>
<evidence type="ECO:0000256" key="5">
    <source>
        <dbReference type="ARBA" id="ARBA00023128"/>
    </source>
</evidence>
<evidence type="ECO:0000256" key="3">
    <source>
        <dbReference type="ARBA" id="ARBA00012889"/>
    </source>
</evidence>
<dbReference type="GO" id="GO:0006538">
    <property type="term" value="P:L-glutamate catabolic process"/>
    <property type="evidence" value="ECO:0007669"/>
    <property type="project" value="TreeGrafter"/>
</dbReference>
<evidence type="ECO:0000256" key="1">
    <source>
        <dbReference type="ARBA" id="ARBA00004173"/>
    </source>
</evidence>
<dbReference type="EC" id="1.4.1.3" evidence="3"/>
<evidence type="ECO:0000256" key="6">
    <source>
        <dbReference type="ARBA" id="ARBA00047867"/>
    </source>
</evidence>
<organism evidence="10">
    <name type="scientific">Sinonovacula constricta</name>
    <name type="common">Razor clam</name>
    <dbReference type="NCBI Taxonomy" id="98310"/>
    <lineage>
        <taxon>Eukaryota</taxon>
        <taxon>Metazoa</taxon>
        <taxon>Spiralia</taxon>
        <taxon>Lophotrochozoa</taxon>
        <taxon>Mollusca</taxon>
        <taxon>Bivalvia</taxon>
        <taxon>Autobranchia</taxon>
        <taxon>Heteroconchia</taxon>
        <taxon>Euheterodonta</taxon>
        <taxon>Imparidentia</taxon>
        <taxon>Neoheterodontei</taxon>
        <taxon>Cardiida</taxon>
        <taxon>Tellinoidea</taxon>
        <taxon>Solecurtidae</taxon>
        <taxon>Sinonovacula</taxon>
    </lineage>
</organism>
<dbReference type="Pfam" id="PF02812">
    <property type="entry name" value="ELFV_dehydrog_N"/>
    <property type="match status" value="1"/>
</dbReference>
<dbReference type="InterPro" id="IPR033524">
    <property type="entry name" value="Glu/Leu/Phe/Val_DH_AS"/>
</dbReference>
<dbReference type="PANTHER" id="PTHR11606:SF13">
    <property type="entry name" value="GLUTAMATE DEHYDROGENASE 1, MITOCHONDRIAL"/>
    <property type="match status" value="1"/>
</dbReference>
<dbReference type="SUPFAM" id="SSF51735">
    <property type="entry name" value="NAD(P)-binding Rossmann-fold domains"/>
    <property type="match status" value="1"/>
</dbReference>
<evidence type="ECO:0000256" key="4">
    <source>
        <dbReference type="ARBA" id="ARBA00023002"/>
    </source>
</evidence>
<evidence type="ECO:0000256" key="2">
    <source>
        <dbReference type="ARBA" id="ARBA00006382"/>
    </source>
</evidence>
<dbReference type="InterPro" id="IPR006095">
    <property type="entry name" value="Glu/Leu/Phe/Val/Trp_DH"/>
</dbReference>
<proteinExistence type="evidence at transcript level"/>
<comment type="catalytic activity">
    <reaction evidence="6">
        <text>L-glutamate + NAD(+) + H2O = 2-oxoglutarate + NH4(+) + NADH + H(+)</text>
        <dbReference type="Rhea" id="RHEA:15133"/>
        <dbReference type="ChEBI" id="CHEBI:15377"/>
        <dbReference type="ChEBI" id="CHEBI:15378"/>
        <dbReference type="ChEBI" id="CHEBI:16810"/>
        <dbReference type="ChEBI" id="CHEBI:28938"/>
        <dbReference type="ChEBI" id="CHEBI:29985"/>
        <dbReference type="ChEBI" id="CHEBI:57540"/>
        <dbReference type="ChEBI" id="CHEBI:57945"/>
        <dbReference type="EC" id="1.4.1.3"/>
    </reaction>
</comment>
<dbReference type="CDD" id="cd01076">
    <property type="entry name" value="NAD_bind_1_Glu_DH"/>
    <property type="match status" value="1"/>
</dbReference>
<dbReference type="Gene3D" id="3.40.50.10860">
    <property type="entry name" value="Leucine Dehydrogenase, chain A, domain 1"/>
    <property type="match status" value="1"/>
</dbReference>
<dbReference type="InterPro" id="IPR033922">
    <property type="entry name" value="NAD_bind_Glu_DH"/>
</dbReference>
<dbReference type="InterPro" id="IPR006096">
    <property type="entry name" value="Glu/Leu/Phe/Val/Trp_DH_C"/>
</dbReference>
<dbReference type="Gene3D" id="3.40.50.720">
    <property type="entry name" value="NAD(P)-binding Rossmann-like Domain"/>
    <property type="match status" value="1"/>
</dbReference>
<evidence type="ECO:0000256" key="8">
    <source>
        <dbReference type="RuleBase" id="RU004417"/>
    </source>
</evidence>
<dbReference type="GO" id="GO:0005739">
    <property type="term" value="C:mitochondrion"/>
    <property type="evidence" value="ECO:0007669"/>
    <property type="project" value="UniProtKB-SubCell"/>
</dbReference>
<comment type="subcellular location">
    <subcellularLocation>
        <location evidence="1">Mitochondrion</location>
    </subcellularLocation>
</comment>
<comment type="catalytic activity">
    <reaction evidence="7">
        <text>L-glutamate + NADP(+) + H2O = 2-oxoglutarate + NH4(+) + NADPH + H(+)</text>
        <dbReference type="Rhea" id="RHEA:11612"/>
        <dbReference type="ChEBI" id="CHEBI:15377"/>
        <dbReference type="ChEBI" id="CHEBI:15378"/>
        <dbReference type="ChEBI" id="CHEBI:16810"/>
        <dbReference type="ChEBI" id="CHEBI:28938"/>
        <dbReference type="ChEBI" id="CHEBI:29985"/>
        <dbReference type="ChEBI" id="CHEBI:57783"/>
        <dbReference type="ChEBI" id="CHEBI:58349"/>
        <dbReference type="EC" id="1.4.1.3"/>
    </reaction>
</comment>
<dbReference type="EMBL" id="MK451702">
    <property type="protein sequence ID" value="QDG10122.1"/>
    <property type="molecule type" value="mRNA"/>
</dbReference>
<dbReference type="FunFam" id="3.40.50.10860:FF:000007">
    <property type="entry name" value="Glutamate dehydrogenase 1, mitochondrial"/>
    <property type="match status" value="1"/>
</dbReference>